<keyword evidence="2" id="KW-0813">Transport</keyword>
<gene>
    <name evidence="9" type="ORF">KLLA0_D13926g</name>
</gene>
<keyword evidence="8" id="KW-0732">Signal</keyword>
<evidence type="ECO:0000313" key="10">
    <source>
        <dbReference type="Proteomes" id="UP000000598"/>
    </source>
</evidence>
<feature type="transmembrane region" description="Helical" evidence="7">
    <location>
        <begin position="124"/>
        <end position="143"/>
    </location>
</feature>
<evidence type="ECO:0000256" key="1">
    <source>
        <dbReference type="ARBA" id="ARBA00004127"/>
    </source>
</evidence>
<dbReference type="GO" id="GO:0005462">
    <property type="term" value="F:UDP-N-acetylglucosamine transmembrane transporter activity"/>
    <property type="evidence" value="ECO:0007669"/>
    <property type="project" value="TreeGrafter"/>
</dbReference>
<dbReference type="SUPFAM" id="SSF103481">
    <property type="entry name" value="Multidrug resistance efflux transporter EmrE"/>
    <property type="match status" value="1"/>
</dbReference>
<sequence>MIEILAILSLFGGCCSNVLSLEELLLDNKDRLGNVVTFTQFIFVILIELPKFVSLKGRKVSIKPCKIPFFIHSTSALLFFIGSVLNNNVFMYNISIPLHIVIKCLSTVNTMIFSSIILKKRYPFAQIIAALMMTFGAIITSVFRSTEITSWHNFLESFQYSNGSNRLFLGILLLSLSTMAMSLLAVLNEYTFRKYGRFWEESSFYCHLLSTPLFPIFTRLNLKKDLPLLMESKETVLLPYTNINLPRKLFMLIANNLTQFICIQSVNLLASLTDALTLSVIMLIRKFASLLLSVYIFGNHMTKTAISGTIIVFSGAIIYSWNSVANGTSKCVQKKVE</sequence>
<evidence type="ECO:0000256" key="2">
    <source>
        <dbReference type="ARBA" id="ARBA00022448"/>
    </source>
</evidence>
<dbReference type="PANTHER" id="PTHR10778">
    <property type="entry name" value="SOLUTE CARRIER FAMILY 35 MEMBER B"/>
    <property type="match status" value="1"/>
</dbReference>
<evidence type="ECO:0000256" key="7">
    <source>
        <dbReference type="SAM" id="Phobius"/>
    </source>
</evidence>
<dbReference type="EMBL" id="CR382124">
    <property type="protein sequence ID" value="CAH00779.1"/>
    <property type="molecule type" value="Genomic_DNA"/>
</dbReference>
<proteinExistence type="predicted"/>
<dbReference type="Pfam" id="PF08449">
    <property type="entry name" value="UAA"/>
    <property type="match status" value="1"/>
</dbReference>
<accession>Q6CQV6</accession>
<keyword evidence="5 7" id="KW-1133">Transmembrane helix</keyword>
<keyword evidence="10" id="KW-1185">Reference proteome</keyword>
<evidence type="ECO:0000313" key="9">
    <source>
        <dbReference type="EMBL" id="CAH00779.1"/>
    </source>
</evidence>
<feature type="transmembrane region" description="Helical" evidence="7">
    <location>
        <begin position="36"/>
        <end position="55"/>
    </location>
</feature>
<evidence type="ECO:0000256" key="4">
    <source>
        <dbReference type="ARBA" id="ARBA00022692"/>
    </source>
</evidence>
<dbReference type="eggNOG" id="KOG1583">
    <property type="taxonomic scope" value="Eukaryota"/>
</dbReference>
<feature type="transmembrane region" description="Helical" evidence="7">
    <location>
        <begin position="67"/>
        <end position="85"/>
    </location>
</feature>
<comment type="subcellular location">
    <subcellularLocation>
        <location evidence="1">Endomembrane system</location>
        <topology evidence="1">Multi-pass membrane protein</topology>
    </subcellularLocation>
</comment>
<dbReference type="InterPro" id="IPR037185">
    <property type="entry name" value="EmrE-like"/>
</dbReference>
<keyword evidence="6 7" id="KW-0472">Membrane</keyword>
<keyword evidence="3" id="KW-0762">Sugar transport</keyword>
<feature type="transmembrane region" description="Helical" evidence="7">
    <location>
        <begin position="304"/>
        <end position="321"/>
    </location>
</feature>
<dbReference type="NCBIfam" id="TIGR00803">
    <property type="entry name" value="nst"/>
    <property type="match status" value="1"/>
</dbReference>
<dbReference type="Proteomes" id="UP000000598">
    <property type="component" value="Chromosome D"/>
</dbReference>
<dbReference type="InterPro" id="IPR013657">
    <property type="entry name" value="SCL35B1-4/HUT1"/>
</dbReference>
<dbReference type="HOGENOM" id="CLU_033007_1_1_1"/>
<dbReference type="InParanoid" id="Q6CQV6"/>
<feature type="transmembrane region" description="Helical" evidence="7">
    <location>
        <begin position="167"/>
        <end position="187"/>
    </location>
</feature>
<name>Q6CQV6_KLULA</name>
<dbReference type="GO" id="GO:0005789">
    <property type="term" value="C:endoplasmic reticulum membrane"/>
    <property type="evidence" value="ECO:0007669"/>
    <property type="project" value="TreeGrafter"/>
</dbReference>
<keyword evidence="4 7" id="KW-0812">Transmembrane</keyword>
<dbReference type="PaxDb" id="284590-Q6CQV6"/>
<dbReference type="AlphaFoldDB" id="Q6CQV6"/>
<feature type="transmembrane region" description="Helical" evidence="7">
    <location>
        <begin position="91"/>
        <end position="112"/>
    </location>
</feature>
<feature type="chain" id="PRO_5004271730" evidence="8">
    <location>
        <begin position="17"/>
        <end position="337"/>
    </location>
</feature>
<protein>
    <submittedName>
        <fullName evidence="9">KLLA0D13926p</fullName>
    </submittedName>
</protein>
<dbReference type="GO" id="GO:0000139">
    <property type="term" value="C:Golgi membrane"/>
    <property type="evidence" value="ECO:0007669"/>
    <property type="project" value="TreeGrafter"/>
</dbReference>
<feature type="signal peptide" evidence="8">
    <location>
        <begin position="1"/>
        <end position="16"/>
    </location>
</feature>
<dbReference type="PANTHER" id="PTHR10778:SF4">
    <property type="entry name" value="NUCLEOTIDE SUGAR TRANSPORTER SLC35B4"/>
    <property type="match status" value="1"/>
</dbReference>
<dbReference type="GO" id="GO:0005464">
    <property type="term" value="F:UDP-xylose transmembrane transporter activity"/>
    <property type="evidence" value="ECO:0007669"/>
    <property type="project" value="TreeGrafter"/>
</dbReference>
<organism evidence="9 10">
    <name type="scientific">Kluyveromyces lactis (strain ATCC 8585 / CBS 2359 / DSM 70799 / NBRC 1267 / NRRL Y-1140 / WM37)</name>
    <name type="common">Yeast</name>
    <name type="synonym">Candida sphaerica</name>
    <dbReference type="NCBI Taxonomy" id="284590"/>
    <lineage>
        <taxon>Eukaryota</taxon>
        <taxon>Fungi</taxon>
        <taxon>Dikarya</taxon>
        <taxon>Ascomycota</taxon>
        <taxon>Saccharomycotina</taxon>
        <taxon>Saccharomycetes</taxon>
        <taxon>Saccharomycetales</taxon>
        <taxon>Saccharomycetaceae</taxon>
        <taxon>Kluyveromyces</taxon>
    </lineage>
</organism>
<evidence type="ECO:0000256" key="8">
    <source>
        <dbReference type="SAM" id="SignalP"/>
    </source>
</evidence>
<reference evidence="9 10" key="1">
    <citation type="journal article" date="2004" name="Nature">
        <title>Genome evolution in yeasts.</title>
        <authorList>
            <consortium name="Genolevures"/>
            <person name="Dujon B."/>
            <person name="Sherman D."/>
            <person name="Fischer G."/>
            <person name="Durrens P."/>
            <person name="Casaregola S."/>
            <person name="Lafontaine I."/>
            <person name="de Montigny J."/>
            <person name="Marck C."/>
            <person name="Neuveglise C."/>
            <person name="Talla E."/>
            <person name="Goffard N."/>
            <person name="Frangeul L."/>
            <person name="Aigle M."/>
            <person name="Anthouard V."/>
            <person name="Babour A."/>
            <person name="Barbe V."/>
            <person name="Barnay S."/>
            <person name="Blanchin S."/>
            <person name="Beckerich J.M."/>
            <person name="Beyne E."/>
            <person name="Bleykasten C."/>
            <person name="Boisrame A."/>
            <person name="Boyer J."/>
            <person name="Cattolico L."/>
            <person name="Confanioleri F."/>
            <person name="de Daruvar A."/>
            <person name="Despons L."/>
            <person name="Fabre E."/>
            <person name="Fairhead C."/>
            <person name="Ferry-Dumazet H."/>
            <person name="Groppi A."/>
            <person name="Hantraye F."/>
            <person name="Hennequin C."/>
            <person name="Jauniaux N."/>
            <person name="Joyet P."/>
            <person name="Kachouri R."/>
            <person name="Kerrest A."/>
            <person name="Koszul R."/>
            <person name="Lemaire M."/>
            <person name="Lesur I."/>
            <person name="Ma L."/>
            <person name="Muller H."/>
            <person name="Nicaud J.M."/>
            <person name="Nikolski M."/>
            <person name="Oztas S."/>
            <person name="Ozier-Kalogeropoulos O."/>
            <person name="Pellenz S."/>
            <person name="Potier S."/>
            <person name="Richard G.F."/>
            <person name="Straub M.L."/>
            <person name="Suleau A."/>
            <person name="Swennene D."/>
            <person name="Tekaia F."/>
            <person name="Wesolowski-Louvel M."/>
            <person name="Westhof E."/>
            <person name="Wirth B."/>
            <person name="Zeniou-Meyer M."/>
            <person name="Zivanovic I."/>
            <person name="Bolotin-Fukuhara M."/>
            <person name="Thierry A."/>
            <person name="Bouchier C."/>
            <person name="Caudron B."/>
            <person name="Scarpelli C."/>
            <person name="Gaillardin C."/>
            <person name="Weissenbach J."/>
            <person name="Wincker P."/>
            <person name="Souciet J.L."/>
        </authorList>
    </citation>
    <scope>NUCLEOTIDE SEQUENCE [LARGE SCALE GENOMIC DNA]</scope>
    <source>
        <strain evidence="10">ATCC 8585 / CBS 2359 / DSM 70799 / NBRC 1267 / NRRL Y-1140 / WM37</strain>
    </source>
</reference>
<evidence type="ECO:0000256" key="3">
    <source>
        <dbReference type="ARBA" id="ARBA00022597"/>
    </source>
</evidence>
<dbReference type="OMA" id="WAFEYNI"/>
<dbReference type="KEGG" id="kla:KLLA0_D13926g"/>
<evidence type="ECO:0000256" key="5">
    <source>
        <dbReference type="ARBA" id="ARBA00022989"/>
    </source>
</evidence>
<evidence type="ECO:0000256" key="6">
    <source>
        <dbReference type="ARBA" id="ARBA00023136"/>
    </source>
</evidence>